<dbReference type="AlphaFoldDB" id="C1MWC4"/>
<dbReference type="GeneID" id="9685339"/>
<dbReference type="RefSeq" id="XP_003059900.1">
    <property type="nucleotide sequence ID" value="XM_003059854.1"/>
</dbReference>
<reference evidence="1 2" key="1">
    <citation type="journal article" date="2009" name="Science">
        <title>Green evolution and dynamic adaptations revealed by genomes of the marine picoeukaryotes Micromonas.</title>
        <authorList>
            <person name="Worden A.Z."/>
            <person name="Lee J.H."/>
            <person name="Mock T."/>
            <person name="Rouze P."/>
            <person name="Simmons M.P."/>
            <person name="Aerts A.L."/>
            <person name="Allen A.E."/>
            <person name="Cuvelier M.L."/>
            <person name="Derelle E."/>
            <person name="Everett M.V."/>
            <person name="Foulon E."/>
            <person name="Grimwood J."/>
            <person name="Gundlach H."/>
            <person name="Henrissat B."/>
            <person name="Napoli C."/>
            <person name="McDonald S.M."/>
            <person name="Parker M.S."/>
            <person name="Rombauts S."/>
            <person name="Salamov A."/>
            <person name="Von Dassow P."/>
            <person name="Badger J.H."/>
            <person name="Coutinho P.M."/>
            <person name="Demir E."/>
            <person name="Dubchak I."/>
            <person name="Gentemann C."/>
            <person name="Eikrem W."/>
            <person name="Gready J.E."/>
            <person name="John U."/>
            <person name="Lanier W."/>
            <person name="Lindquist E.A."/>
            <person name="Lucas S."/>
            <person name="Mayer K.F."/>
            <person name="Moreau H."/>
            <person name="Not F."/>
            <person name="Otillar R."/>
            <person name="Panaud O."/>
            <person name="Pangilinan J."/>
            <person name="Paulsen I."/>
            <person name="Piegu B."/>
            <person name="Poliakov A."/>
            <person name="Robbens S."/>
            <person name="Schmutz J."/>
            <person name="Toulza E."/>
            <person name="Wyss T."/>
            <person name="Zelensky A."/>
            <person name="Zhou K."/>
            <person name="Armbrust E.V."/>
            <person name="Bhattacharya D."/>
            <person name="Goodenough U.W."/>
            <person name="Van de Peer Y."/>
            <person name="Grigoriev I.V."/>
        </authorList>
    </citation>
    <scope>NUCLEOTIDE SEQUENCE [LARGE SCALE GENOMIC DNA]</scope>
    <source>
        <strain evidence="1 2">CCMP1545</strain>
    </source>
</reference>
<organism evidence="2">
    <name type="scientific">Micromonas pusilla (strain CCMP1545)</name>
    <name type="common">Picoplanktonic green alga</name>
    <dbReference type="NCBI Taxonomy" id="564608"/>
    <lineage>
        <taxon>Eukaryota</taxon>
        <taxon>Viridiplantae</taxon>
        <taxon>Chlorophyta</taxon>
        <taxon>Mamiellophyceae</taxon>
        <taxon>Mamiellales</taxon>
        <taxon>Mamiellaceae</taxon>
        <taxon>Micromonas</taxon>
    </lineage>
</organism>
<dbReference type="EMBL" id="GG663741">
    <property type="protein sequence ID" value="EEH55852.1"/>
    <property type="molecule type" value="Genomic_DNA"/>
</dbReference>
<evidence type="ECO:0000313" key="2">
    <source>
        <dbReference type="Proteomes" id="UP000001876"/>
    </source>
</evidence>
<protein>
    <submittedName>
        <fullName evidence="1">Predicted protein</fullName>
    </submittedName>
</protein>
<proteinExistence type="predicted"/>
<evidence type="ECO:0000313" key="1">
    <source>
        <dbReference type="EMBL" id="EEH55852.1"/>
    </source>
</evidence>
<gene>
    <name evidence="1" type="ORF">MICPUCDRAFT_59714</name>
</gene>
<dbReference type="KEGG" id="mpp:MICPUCDRAFT_59714"/>
<accession>C1MWC4</accession>
<sequence length="175" mass="19072">MRVDAVVAGLGASLDLRVLFEARDLDAKVSLEFQPSAPFVSRSRVSLMEPPRTSLRIAPEGLGGLSLTDLPGVDGWLKSGAFVLFALHAVAVSFAERLRFSPTHPQPSVSTFHRFPFQLTTDTSSVIEDALVKHLVEPNGHVWDVGAWWRGRCEAAAEEEAARVERAVRERVGAA</sequence>
<dbReference type="Proteomes" id="UP000001876">
    <property type="component" value="Unassembled WGS sequence"/>
</dbReference>
<name>C1MWC4_MICPC</name>
<keyword evidence="2" id="KW-1185">Reference proteome</keyword>